<proteinExistence type="predicted"/>
<feature type="domain" description="SsuA/THI5-like" evidence="2">
    <location>
        <begin position="143"/>
        <end position="350"/>
    </location>
</feature>
<feature type="signal peptide" evidence="1">
    <location>
        <begin position="1"/>
        <end position="23"/>
    </location>
</feature>
<dbReference type="AlphaFoldDB" id="A0A9D1A2A2"/>
<dbReference type="InterPro" id="IPR015168">
    <property type="entry name" value="SsuA/THI5"/>
</dbReference>
<dbReference type="SUPFAM" id="SSF53850">
    <property type="entry name" value="Periplasmic binding protein-like II"/>
    <property type="match status" value="1"/>
</dbReference>
<evidence type="ECO:0000313" key="4">
    <source>
        <dbReference type="Proteomes" id="UP000824250"/>
    </source>
</evidence>
<dbReference type="PANTHER" id="PTHR30024:SF42">
    <property type="entry name" value="ALIPHATIC SULFONATES-BINDING PROTEIN-RELATED"/>
    <property type="match status" value="1"/>
</dbReference>
<name>A0A9D1A2A2_9FIRM</name>
<accession>A0A9D1A2A2</accession>
<dbReference type="PROSITE" id="PS51257">
    <property type="entry name" value="PROKAR_LIPOPROTEIN"/>
    <property type="match status" value="1"/>
</dbReference>
<evidence type="ECO:0000313" key="3">
    <source>
        <dbReference type="EMBL" id="HIR04699.1"/>
    </source>
</evidence>
<protein>
    <submittedName>
        <fullName evidence="3">ABC transporter substrate-binding protein</fullName>
    </submittedName>
</protein>
<dbReference type="Proteomes" id="UP000824250">
    <property type="component" value="Unassembled WGS sequence"/>
</dbReference>
<evidence type="ECO:0000259" key="2">
    <source>
        <dbReference type="Pfam" id="PF09084"/>
    </source>
</evidence>
<organism evidence="3 4">
    <name type="scientific">Candidatus Copromonas faecavium</name>
    <name type="common">nom. illeg.</name>
    <dbReference type="NCBI Taxonomy" id="2840740"/>
    <lineage>
        <taxon>Bacteria</taxon>
        <taxon>Bacillati</taxon>
        <taxon>Bacillota</taxon>
        <taxon>Clostridia</taxon>
        <taxon>Lachnospirales</taxon>
        <taxon>Lachnospiraceae</taxon>
        <taxon>Candidatus Copromonas (nom. illeg.)</taxon>
    </lineage>
</organism>
<keyword evidence="1" id="KW-0732">Signal</keyword>
<reference evidence="3" key="2">
    <citation type="journal article" date="2021" name="PeerJ">
        <title>Extensive microbial diversity within the chicken gut microbiome revealed by metagenomics and culture.</title>
        <authorList>
            <person name="Gilroy R."/>
            <person name="Ravi A."/>
            <person name="Getino M."/>
            <person name="Pursley I."/>
            <person name="Horton D.L."/>
            <person name="Alikhan N.F."/>
            <person name="Baker D."/>
            <person name="Gharbi K."/>
            <person name="Hall N."/>
            <person name="Watson M."/>
            <person name="Adriaenssens E.M."/>
            <person name="Foster-Nyarko E."/>
            <person name="Jarju S."/>
            <person name="Secka A."/>
            <person name="Antonio M."/>
            <person name="Oren A."/>
            <person name="Chaudhuri R.R."/>
            <person name="La Ragione R."/>
            <person name="Hildebrand F."/>
            <person name="Pallen M.J."/>
        </authorList>
    </citation>
    <scope>NUCLEOTIDE SEQUENCE</scope>
    <source>
        <strain evidence="3">CHK180-2868</strain>
    </source>
</reference>
<comment type="caution">
    <text evidence="3">The sequence shown here is derived from an EMBL/GenBank/DDBJ whole genome shotgun (WGS) entry which is preliminary data.</text>
</comment>
<dbReference type="EMBL" id="DVGC01000007">
    <property type="protein sequence ID" value="HIR04699.1"/>
    <property type="molecule type" value="Genomic_DNA"/>
</dbReference>
<dbReference type="PANTHER" id="PTHR30024">
    <property type="entry name" value="ALIPHATIC SULFONATES-BINDING PROTEIN-RELATED"/>
    <property type="match status" value="1"/>
</dbReference>
<feature type="chain" id="PRO_5038972788" evidence="1">
    <location>
        <begin position="24"/>
        <end position="419"/>
    </location>
</feature>
<evidence type="ECO:0000256" key="1">
    <source>
        <dbReference type="SAM" id="SignalP"/>
    </source>
</evidence>
<gene>
    <name evidence="3" type="ORF">IAB28_01850</name>
</gene>
<dbReference type="Pfam" id="PF09084">
    <property type="entry name" value="NMT1"/>
    <property type="match status" value="1"/>
</dbReference>
<dbReference type="Gene3D" id="3.40.190.10">
    <property type="entry name" value="Periplasmic binding protein-like II"/>
    <property type="match status" value="2"/>
</dbReference>
<sequence length="419" mass="44916">MHRKKTAALLVALAASMSLTACGSSEEAQQTQAEAGTEAAATAAQTEADGQLAGDLNNDGQIEMGQDGVEVEVNVSDVHMDAEEASASGNWEALFTPVEIEGRAIDMADFDLTPTEEEKAAMEAEPAYGQPVLYYMSDGCTAGPTVADDQGFYEEAGLTAEGFKGTSYTEALGTQQATVAVGHIATMLVPITNGVDLTFVGGAHIGCKSLYVLADSEYNTTEDLKGTKISVPNGIGASDYNITCLLLDADGINPQTDVELTQVSSDACIAAMERGEISAALLSDTFAYSMMKDGKLKCIRSLLDEDFADENCCVIAMNRTFVQENPVHAKKIVQAVQKAHSWMRENPEDATNLLLERGWNGGDYEMNVMINNSLQFGLDQEFTGTSLRDVAERYVRLGLITSMDDVDEIMELAWTPVLD</sequence>
<reference evidence="3" key="1">
    <citation type="submission" date="2020-10" db="EMBL/GenBank/DDBJ databases">
        <authorList>
            <person name="Gilroy R."/>
        </authorList>
    </citation>
    <scope>NUCLEOTIDE SEQUENCE</scope>
    <source>
        <strain evidence="3">CHK180-2868</strain>
    </source>
</reference>